<reference evidence="1" key="1">
    <citation type="submission" date="2020-10" db="EMBL/GenBank/DDBJ databases">
        <authorList>
            <person name="Gilroy R."/>
        </authorList>
    </citation>
    <scope>NUCLEOTIDE SEQUENCE</scope>
    <source>
        <strain evidence="1">10192</strain>
    </source>
</reference>
<comment type="caution">
    <text evidence="1">The sequence shown here is derived from an EMBL/GenBank/DDBJ whole genome shotgun (WGS) entry which is preliminary data.</text>
</comment>
<dbReference type="AlphaFoldDB" id="A0A9D9DNR4"/>
<protein>
    <submittedName>
        <fullName evidence="1">Uncharacterized protein</fullName>
    </submittedName>
</protein>
<proteinExistence type="predicted"/>
<sequence length="81" mass="9458">MDETGKTDIKNIEDILVTLDFQLETAKSLTKLLTQIEPNDDIALKDFTNTTEILYIELSKIYENYQIISDFCEQNLIKKLR</sequence>
<gene>
    <name evidence="1" type="ORF">IAC76_07835</name>
</gene>
<accession>A0A9D9DNR4</accession>
<organism evidence="1 2">
    <name type="scientific">Candidatus Scatousia excrementipullorum</name>
    <dbReference type="NCBI Taxonomy" id="2840936"/>
    <lineage>
        <taxon>Bacteria</taxon>
        <taxon>Candidatus Scatousia</taxon>
    </lineage>
</organism>
<evidence type="ECO:0000313" key="2">
    <source>
        <dbReference type="Proteomes" id="UP000823632"/>
    </source>
</evidence>
<reference evidence="1" key="2">
    <citation type="journal article" date="2021" name="PeerJ">
        <title>Extensive microbial diversity within the chicken gut microbiome revealed by metagenomics and culture.</title>
        <authorList>
            <person name="Gilroy R."/>
            <person name="Ravi A."/>
            <person name="Getino M."/>
            <person name="Pursley I."/>
            <person name="Horton D.L."/>
            <person name="Alikhan N.F."/>
            <person name="Baker D."/>
            <person name="Gharbi K."/>
            <person name="Hall N."/>
            <person name="Watson M."/>
            <person name="Adriaenssens E.M."/>
            <person name="Foster-Nyarko E."/>
            <person name="Jarju S."/>
            <person name="Secka A."/>
            <person name="Antonio M."/>
            <person name="Oren A."/>
            <person name="Chaudhuri R.R."/>
            <person name="La Ragione R."/>
            <person name="Hildebrand F."/>
            <person name="Pallen M.J."/>
        </authorList>
    </citation>
    <scope>NUCLEOTIDE SEQUENCE</scope>
    <source>
        <strain evidence="1">10192</strain>
    </source>
</reference>
<dbReference type="Proteomes" id="UP000823632">
    <property type="component" value="Unassembled WGS sequence"/>
</dbReference>
<dbReference type="EMBL" id="JADIND010000174">
    <property type="protein sequence ID" value="MBO8431282.1"/>
    <property type="molecule type" value="Genomic_DNA"/>
</dbReference>
<name>A0A9D9DNR4_9BACT</name>
<evidence type="ECO:0000313" key="1">
    <source>
        <dbReference type="EMBL" id="MBO8431282.1"/>
    </source>
</evidence>